<dbReference type="Proteomes" id="UP000285793">
    <property type="component" value="Unassembled WGS sequence"/>
</dbReference>
<comment type="caution">
    <text evidence="1">The sequence shown here is derived from an EMBL/GenBank/DDBJ whole genome shotgun (WGS) entry which is preliminary data.</text>
</comment>
<organism evidence="1 2">
    <name type="scientific">Cronobacter malonaticus</name>
    <dbReference type="NCBI Taxonomy" id="413503"/>
    <lineage>
        <taxon>Bacteria</taxon>
        <taxon>Pseudomonadati</taxon>
        <taxon>Pseudomonadota</taxon>
        <taxon>Gammaproteobacteria</taxon>
        <taxon>Enterobacterales</taxon>
        <taxon>Enterobacteriaceae</taxon>
        <taxon>Cronobacter</taxon>
    </lineage>
</organism>
<evidence type="ECO:0000313" key="1">
    <source>
        <dbReference type="EMBL" id="ROW57295.1"/>
    </source>
</evidence>
<gene>
    <name evidence="1" type="ORF">C3E80_21065</name>
</gene>
<proteinExistence type="predicted"/>
<protein>
    <submittedName>
        <fullName evidence="1">Uncharacterized protein</fullName>
    </submittedName>
</protein>
<dbReference type="RefSeq" id="WP_085662526.1">
    <property type="nucleotide sequence ID" value="NZ_CP136596.1"/>
</dbReference>
<dbReference type="EMBL" id="PQJL01000045">
    <property type="protein sequence ID" value="ROW57295.1"/>
    <property type="molecule type" value="Genomic_DNA"/>
</dbReference>
<reference evidence="1 2" key="1">
    <citation type="journal article" date="2018" name="Front. Microbiol.">
        <title>An Investigation of an Acute Gastroenteritis Outbreak: Cronobacter sakazakii, a Potential Cause of Food-Borne Illness.</title>
        <authorList>
            <person name="Yong W."/>
            <person name="Guo B."/>
            <person name="Shi X."/>
            <person name="Cheng T."/>
            <person name="Chen M."/>
            <person name="Jiang X."/>
            <person name="Ye Y."/>
            <person name="Wang J."/>
            <person name="Xie G."/>
            <person name="Ding J."/>
        </authorList>
    </citation>
    <scope>NUCLEOTIDE SEQUENCE [LARGE SCALE GENOMIC DNA]</scope>
    <source>
        <strain evidence="1 2">S1</strain>
    </source>
</reference>
<name>A0A423XQ67_9ENTR</name>
<dbReference type="AlphaFoldDB" id="A0A423XQ67"/>
<evidence type="ECO:0000313" key="2">
    <source>
        <dbReference type="Proteomes" id="UP000285793"/>
    </source>
</evidence>
<accession>A0A423XQ67</accession>
<sequence>MKLDQKVVDSIFRELLEENSRRYRQLLNKPMNNDDDTYSRARNALAKLTEKEKESVFGFIDMVISDSASVIFGTLDGSHFPDGIDDDFTVTYKNEEIQGSLQDIFIEKAEDKGVYK</sequence>